<dbReference type="EMBL" id="UXUI01010793">
    <property type="protein sequence ID" value="VDD95632.1"/>
    <property type="molecule type" value="Genomic_DNA"/>
</dbReference>
<dbReference type="GO" id="GO:0016020">
    <property type="term" value="C:membrane"/>
    <property type="evidence" value="ECO:0007669"/>
    <property type="project" value="UniProtKB-SubCell"/>
</dbReference>
<evidence type="ECO:0000259" key="3">
    <source>
        <dbReference type="Pfam" id="PF02932"/>
    </source>
</evidence>
<evidence type="ECO:0000313" key="5">
    <source>
        <dbReference type="Proteomes" id="UP000274131"/>
    </source>
</evidence>
<feature type="domain" description="Neurotransmitter-gated ion-channel transmembrane" evidence="3">
    <location>
        <begin position="55"/>
        <end position="310"/>
    </location>
</feature>
<dbReference type="InterPro" id="IPR036719">
    <property type="entry name" value="Neuro-gated_channel_TM_sf"/>
</dbReference>
<keyword evidence="5" id="KW-1185">Reference proteome</keyword>
<organism evidence="6">
    <name type="scientific">Enterobius vermicularis</name>
    <name type="common">Human pinworm</name>
    <dbReference type="NCBI Taxonomy" id="51028"/>
    <lineage>
        <taxon>Eukaryota</taxon>
        <taxon>Metazoa</taxon>
        <taxon>Ecdysozoa</taxon>
        <taxon>Nematoda</taxon>
        <taxon>Chromadorea</taxon>
        <taxon>Rhabditida</taxon>
        <taxon>Spirurina</taxon>
        <taxon>Oxyuridomorpha</taxon>
        <taxon>Oxyuroidea</taxon>
        <taxon>Oxyuridae</taxon>
        <taxon>Enterobius</taxon>
    </lineage>
</organism>
<evidence type="ECO:0000313" key="4">
    <source>
        <dbReference type="EMBL" id="VDD95632.1"/>
    </source>
</evidence>
<dbReference type="InterPro" id="IPR038050">
    <property type="entry name" value="Neuro_actylchol_rec"/>
</dbReference>
<dbReference type="AlphaFoldDB" id="A0A0N4VJN7"/>
<dbReference type="Pfam" id="PF02932">
    <property type="entry name" value="Neur_chan_memb"/>
    <property type="match status" value="1"/>
</dbReference>
<dbReference type="SUPFAM" id="SSF63712">
    <property type="entry name" value="Nicotinic receptor ligand binding domain-like"/>
    <property type="match status" value="1"/>
</dbReference>
<feature type="transmembrane region" description="Helical" evidence="2">
    <location>
        <begin position="49"/>
        <end position="72"/>
    </location>
</feature>
<accession>A0A0N4VJN7</accession>
<feature type="transmembrane region" description="Helical" evidence="2">
    <location>
        <begin position="294"/>
        <end position="314"/>
    </location>
</feature>
<reference evidence="4 5" key="2">
    <citation type="submission" date="2018-10" db="EMBL/GenBank/DDBJ databases">
        <authorList>
            <consortium name="Pathogen Informatics"/>
        </authorList>
    </citation>
    <scope>NUCLEOTIDE SEQUENCE [LARGE SCALE GENOMIC DNA]</scope>
</reference>
<dbReference type="InterPro" id="IPR036734">
    <property type="entry name" value="Neur_chan_lig-bd_sf"/>
</dbReference>
<keyword evidence="2" id="KW-0812">Transmembrane</keyword>
<evidence type="ECO:0000256" key="2">
    <source>
        <dbReference type="SAM" id="Phobius"/>
    </source>
</evidence>
<dbReference type="OrthoDB" id="5815006at2759"/>
<keyword evidence="2" id="KW-1133">Transmembrane helix</keyword>
<feature type="transmembrane region" description="Helical" evidence="2">
    <location>
        <begin position="113"/>
        <end position="132"/>
    </location>
</feature>
<feature type="transmembrane region" description="Helical" evidence="2">
    <location>
        <begin position="79"/>
        <end position="101"/>
    </location>
</feature>
<dbReference type="SUPFAM" id="SSF90112">
    <property type="entry name" value="Neurotransmitter-gated ion-channel transmembrane pore"/>
    <property type="match status" value="1"/>
</dbReference>
<evidence type="ECO:0000313" key="6">
    <source>
        <dbReference type="WBParaSite" id="EVEC_0001105801-mRNA-1"/>
    </source>
</evidence>
<dbReference type="InterPro" id="IPR006029">
    <property type="entry name" value="Neurotrans-gated_channel_TM"/>
</dbReference>
<name>A0A0N4VJN7_ENTVE</name>
<reference evidence="6" key="1">
    <citation type="submission" date="2017-02" db="UniProtKB">
        <authorList>
            <consortium name="WormBaseParasite"/>
        </authorList>
    </citation>
    <scope>IDENTIFICATION</scope>
</reference>
<keyword evidence="2" id="KW-0472">Membrane</keyword>
<dbReference type="Gene3D" id="1.20.58.390">
    <property type="entry name" value="Neurotransmitter-gated ion-channel transmembrane domain"/>
    <property type="match status" value="2"/>
</dbReference>
<sequence>MDLSSYYASGEWDLINLTSWRHEQLYPGCCGQDFYIDVSFVITIRRKTLFYTVNLVVPCALIALLTTIVFYIPAFEHKMTFSILLLVSLTFFYIVLVELIPPTSLVVPLIGKYLLFTMFLVTLSITVSVHIIRMYRRDATAYPLPNWMRDLFLRKLPKYIFIKPPETENFVDDFSLITGKYYLLFYLNNKKPFFFKKIFFCLQQIKLHIAIHMSDLAVRCGTSRRLNPHLRPSTLASSGSVRLSQLAKLRGMHPDVIRRMIDNLSFISDHFRAIKKADKIAEDWSHVAMVVDRLMLMIFSLVNLLGTLTILLLSPTLMDNRPSMTARYATKPFTAHDAKFENSSLD</sequence>
<dbReference type="WBParaSite" id="EVEC_0001105801-mRNA-1">
    <property type="protein sequence ID" value="EVEC_0001105801-mRNA-1"/>
    <property type="gene ID" value="EVEC_0001105801"/>
</dbReference>
<gene>
    <name evidence="4" type="ORF">EVEC_LOCUS10383</name>
</gene>
<proteinExistence type="predicted"/>
<dbReference type="CDD" id="cd19064">
    <property type="entry name" value="LGIC_TM_nAChR"/>
    <property type="match status" value="1"/>
</dbReference>
<dbReference type="Gene3D" id="2.70.170.10">
    <property type="entry name" value="Neurotransmitter-gated ion-channel ligand-binding domain"/>
    <property type="match status" value="1"/>
</dbReference>
<dbReference type="InterPro" id="IPR006201">
    <property type="entry name" value="Neur_channel"/>
</dbReference>
<dbReference type="STRING" id="51028.A0A0N4VJN7"/>
<dbReference type="Proteomes" id="UP000274131">
    <property type="component" value="Unassembled WGS sequence"/>
</dbReference>
<evidence type="ECO:0000256" key="1">
    <source>
        <dbReference type="ARBA" id="ARBA00004141"/>
    </source>
</evidence>
<dbReference type="PANTHER" id="PTHR18945">
    <property type="entry name" value="NEUROTRANSMITTER GATED ION CHANNEL"/>
    <property type="match status" value="1"/>
</dbReference>
<dbReference type="GO" id="GO:0005230">
    <property type="term" value="F:extracellular ligand-gated monoatomic ion channel activity"/>
    <property type="evidence" value="ECO:0007669"/>
    <property type="project" value="InterPro"/>
</dbReference>
<comment type="subcellular location">
    <subcellularLocation>
        <location evidence="1">Membrane</location>
        <topology evidence="1">Multi-pass membrane protein</topology>
    </subcellularLocation>
</comment>
<dbReference type="GO" id="GO:0004888">
    <property type="term" value="F:transmembrane signaling receptor activity"/>
    <property type="evidence" value="ECO:0007669"/>
    <property type="project" value="InterPro"/>
</dbReference>
<protein>
    <submittedName>
        <fullName evidence="6">Neur_chan_memb domain-containing protein</fullName>
    </submittedName>
</protein>